<organism evidence="2 3">
    <name type="scientific">Steroidobacter flavus</name>
    <dbReference type="NCBI Taxonomy" id="1842136"/>
    <lineage>
        <taxon>Bacteria</taxon>
        <taxon>Pseudomonadati</taxon>
        <taxon>Pseudomonadota</taxon>
        <taxon>Gammaproteobacteria</taxon>
        <taxon>Steroidobacterales</taxon>
        <taxon>Steroidobacteraceae</taxon>
        <taxon>Steroidobacter</taxon>
    </lineage>
</organism>
<evidence type="ECO:0000313" key="2">
    <source>
        <dbReference type="EMBL" id="MFC4311907.1"/>
    </source>
</evidence>
<keyword evidence="1" id="KW-0732">Signal</keyword>
<feature type="chain" id="PRO_5046989002" evidence="1">
    <location>
        <begin position="26"/>
        <end position="646"/>
    </location>
</feature>
<dbReference type="EMBL" id="JBHSDU010000010">
    <property type="protein sequence ID" value="MFC4311907.1"/>
    <property type="molecule type" value="Genomic_DNA"/>
</dbReference>
<dbReference type="RefSeq" id="WP_380600855.1">
    <property type="nucleotide sequence ID" value="NZ_JBHSDU010000010.1"/>
</dbReference>
<sequence length="646" mass="70496">MSARILFVTTAMAGVAASVAGVATAAEPAREPAPAERRAFFGELHLHTALSLDAWTYGTKLLPEDAYRFGRGDTVMVPATQVAREQGADGKKEVAAKRAWPLDFMAVTDHSELVGTMLALDDPKSDFANSEAGKRILADPPLAQRMYIVARRGRGEVPPQMKDPARIRDAWERTVRAANDFYAPGKFTTFIGYEWSALPDGKNLHRNVIFNSTSAPLPFDATQSQRPEDLWTYIESVRARGMDVIAIPHNGNASGGLMFDWNMSDGRPIDQAYAMRRASIEPLTEIAQIKGQSETVPMLSPNDEFANFEVLDRLLGPAGVKSAPPGSYIRDAFGRGLVIQSGVGANPFKYGVIGSSDIHNALSASDEAASAGGQFGIDPQTMLPRGEFAKKALGQPTTPQKLSASALALPEVAADPKRAEEAQRLSNVERSSAGLAGVWANENTRESIFAALKRKETFATSGTRVRVRMFGGWDFERELMKRKDWVAQAYAHGVPMGADMPAKPAGERAPKLLVQATKDPEGANLDRIQVIKVWLEGGSYKERIFDVAVSDGRKIDAEQRTTPLTSTVDLSTGEYRNSIGAAVLETVWEDPTFDPKQPVVYYARVLEIPTPRWSTLLAVKNQLPLSKDVPAIIQERAWSSPIWFTP</sequence>
<evidence type="ECO:0000313" key="3">
    <source>
        <dbReference type="Proteomes" id="UP001595904"/>
    </source>
</evidence>
<evidence type="ECO:0000256" key="1">
    <source>
        <dbReference type="SAM" id="SignalP"/>
    </source>
</evidence>
<accession>A0ABV8SY13</accession>
<dbReference type="Gene3D" id="3.20.20.140">
    <property type="entry name" value="Metal-dependent hydrolases"/>
    <property type="match status" value="1"/>
</dbReference>
<protein>
    <submittedName>
        <fullName evidence="2">DUF3604 domain-containing protein</fullName>
    </submittedName>
</protein>
<comment type="caution">
    <text evidence="2">The sequence shown here is derived from an EMBL/GenBank/DDBJ whole genome shotgun (WGS) entry which is preliminary data.</text>
</comment>
<dbReference type="Proteomes" id="UP001595904">
    <property type="component" value="Unassembled WGS sequence"/>
</dbReference>
<feature type="signal peptide" evidence="1">
    <location>
        <begin position="1"/>
        <end position="25"/>
    </location>
</feature>
<dbReference type="InterPro" id="IPR016195">
    <property type="entry name" value="Pol/histidinol_Pase-like"/>
</dbReference>
<dbReference type="InterPro" id="IPR022028">
    <property type="entry name" value="DUF3604"/>
</dbReference>
<keyword evidence="3" id="KW-1185">Reference proteome</keyword>
<proteinExistence type="predicted"/>
<dbReference type="Pfam" id="PF12228">
    <property type="entry name" value="DUF3604"/>
    <property type="match status" value="1"/>
</dbReference>
<dbReference type="SUPFAM" id="SSF89550">
    <property type="entry name" value="PHP domain-like"/>
    <property type="match status" value="1"/>
</dbReference>
<reference evidence="3" key="1">
    <citation type="journal article" date="2019" name="Int. J. Syst. Evol. Microbiol.">
        <title>The Global Catalogue of Microorganisms (GCM) 10K type strain sequencing project: providing services to taxonomists for standard genome sequencing and annotation.</title>
        <authorList>
            <consortium name="The Broad Institute Genomics Platform"/>
            <consortium name="The Broad Institute Genome Sequencing Center for Infectious Disease"/>
            <person name="Wu L."/>
            <person name="Ma J."/>
        </authorList>
    </citation>
    <scope>NUCLEOTIDE SEQUENCE [LARGE SCALE GENOMIC DNA]</scope>
    <source>
        <strain evidence="3">CGMCC 1.10759</strain>
    </source>
</reference>
<gene>
    <name evidence="2" type="ORF">ACFPN2_22690</name>
</gene>
<name>A0ABV8SY13_9GAMM</name>